<reference evidence="5" key="1">
    <citation type="submission" date="2016-01" db="EMBL/GenBank/DDBJ databases">
        <authorList>
            <person name="Mitreva M."/>
            <person name="Pepin K.H."/>
            <person name="Mihindukulasuriya K.A."/>
            <person name="Fulton R."/>
            <person name="Fronick C."/>
            <person name="O'Laughlin M."/>
            <person name="Miner T."/>
            <person name="Herter B."/>
            <person name="Rosa B.A."/>
            <person name="Cordes M."/>
            <person name="Tomlinson C."/>
            <person name="Wollam A."/>
            <person name="Palsikar V.B."/>
            <person name="Mardis E.R."/>
            <person name="Wilson R.K."/>
        </authorList>
    </citation>
    <scope>NUCLEOTIDE SEQUENCE [LARGE SCALE GENOMIC DNA]</scope>
    <source>
        <strain evidence="5">KA00274</strain>
    </source>
</reference>
<evidence type="ECO:0000313" key="4">
    <source>
        <dbReference type="EMBL" id="KXB42452.1"/>
    </source>
</evidence>
<evidence type="ECO:0000313" key="5">
    <source>
        <dbReference type="Proteomes" id="UP000070080"/>
    </source>
</evidence>
<organism evidence="4 5">
    <name type="scientific">Amygdalobacter nucleatus</name>
    <dbReference type="NCBI Taxonomy" id="3029274"/>
    <lineage>
        <taxon>Bacteria</taxon>
        <taxon>Bacillati</taxon>
        <taxon>Bacillota</taxon>
        <taxon>Clostridia</taxon>
        <taxon>Eubacteriales</taxon>
        <taxon>Oscillospiraceae</taxon>
        <taxon>Amygdalobacter</taxon>
    </lineage>
</organism>
<dbReference type="GO" id="GO:0005737">
    <property type="term" value="C:cytoplasm"/>
    <property type="evidence" value="ECO:0007669"/>
    <property type="project" value="TreeGrafter"/>
</dbReference>
<proteinExistence type="predicted"/>
<feature type="binding site" evidence="2">
    <location>
        <begin position="205"/>
        <end position="208"/>
    </location>
    <ligand>
        <name>substrate</name>
    </ligand>
</feature>
<dbReference type="Proteomes" id="UP000070080">
    <property type="component" value="Unassembled WGS sequence"/>
</dbReference>
<dbReference type="CDD" id="cd04513">
    <property type="entry name" value="Glycosylasparaginase"/>
    <property type="match status" value="1"/>
</dbReference>
<dbReference type="PANTHER" id="PTHR10188:SF6">
    <property type="entry name" value="N(4)-(BETA-N-ACETYLGLUCOSAMINYL)-L-ASPARAGINASE"/>
    <property type="match status" value="1"/>
</dbReference>
<keyword evidence="5" id="KW-1185">Reference proteome</keyword>
<dbReference type="STRING" id="1497955.HMPREF1872_00123"/>
<dbReference type="Gene3D" id="3.60.20.30">
    <property type="entry name" value="(Glycosyl)asparaginase"/>
    <property type="match status" value="1"/>
</dbReference>
<dbReference type="RefSeq" id="WP_066712408.1">
    <property type="nucleotide sequence ID" value="NZ_JARFNM010000001.1"/>
</dbReference>
<dbReference type="SUPFAM" id="SSF56235">
    <property type="entry name" value="N-terminal nucleophile aminohydrolases (Ntn hydrolases)"/>
    <property type="match status" value="1"/>
</dbReference>
<dbReference type="InterPro" id="IPR029055">
    <property type="entry name" value="Ntn_hydrolases_N"/>
</dbReference>
<evidence type="ECO:0000256" key="1">
    <source>
        <dbReference type="PIRSR" id="PIRSR600246-1"/>
    </source>
</evidence>
<dbReference type="FunFam" id="3.60.20.30:FF:000005">
    <property type="entry name" value="N(4)-(Beta-N-acetylglucosaminyl)-L-asparaginase"/>
    <property type="match status" value="1"/>
</dbReference>
<gene>
    <name evidence="4" type="ORF">HMPREF1872_00123</name>
</gene>
<dbReference type="AlphaFoldDB" id="A0A133YGY7"/>
<dbReference type="PATRIC" id="fig|1497955.3.peg.123"/>
<dbReference type="OrthoDB" id="9780217at2"/>
<name>A0A133YGY7_9FIRM</name>
<feature type="active site" description="Nucleophile" evidence="1">
    <location>
        <position position="154"/>
    </location>
</feature>
<feature type="binding site" evidence="2">
    <location>
        <begin position="182"/>
        <end position="185"/>
    </location>
    <ligand>
        <name>substrate</name>
    </ligand>
</feature>
<sequence>MWAIIGTWRMALEGITKACAELAEGEDAGEAIETAIKETEDYPYFKSVGYGGLPNENMEVELDSGFMDGNDLTVGAVGALRDYANPIAIARRLSFEKYNNVLVGAGAEAYAHKFGFERKNMLTQRAKIHYYNRLKKENLAQQASVLKPYIGHDTVGMACLDKQAKICVGTSTSGLFMKRAGRVGDSPLVGSGFYADSRVGAATATGLGEDIMKGLVSYEIVRQMEAGLTPQAACELVVNRLDKRLREINHGTAGDISVVALNKHGEYGVATNINNFSFVYASSKQAATVYVCKVEEGHTTYKVASEEWLEDYIRTRTAPLEML</sequence>
<dbReference type="Pfam" id="PF01112">
    <property type="entry name" value="Asparaginase_2"/>
    <property type="match status" value="1"/>
</dbReference>
<accession>A0A133YGY7</accession>
<evidence type="ECO:0000256" key="3">
    <source>
        <dbReference type="PIRSR" id="PIRSR600246-3"/>
    </source>
</evidence>
<comment type="caution">
    <text evidence="4">The sequence shown here is derived from an EMBL/GenBank/DDBJ whole genome shotgun (WGS) entry which is preliminary data.</text>
</comment>
<dbReference type="InterPro" id="IPR000246">
    <property type="entry name" value="Peptidase_T2"/>
</dbReference>
<evidence type="ECO:0000256" key="2">
    <source>
        <dbReference type="PIRSR" id="PIRSR600246-2"/>
    </source>
</evidence>
<feature type="site" description="Cleavage; by autolysis" evidence="3">
    <location>
        <begin position="153"/>
        <end position="154"/>
    </location>
</feature>
<dbReference type="EMBL" id="LSCV01000002">
    <property type="protein sequence ID" value="KXB42452.1"/>
    <property type="molecule type" value="Genomic_DNA"/>
</dbReference>
<dbReference type="PANTHER" id="PTHR10188">
    <property type="entry name" value="L-ASPARAGINASE"/>
    <property type="match status" value="1"/>
</dbReference>
<protein>
    <submittedName>
        <fullName evidence="4">Putative N(4)-(Beta-N-acetylglucosaminyl)-L-asparaginase</fullName>
    </submittedName>
</protein>
<dbReference type="GO" id="GO:0016811">
    <property type="term" value="F:hydrolase activity, acting on carbon-nitrogen (but not peptide) bonds, in linear amides"/>
    <property type="evidence" value="ECO:0007669"/>
    <property type="project" value="UniProtKB-ARBA"/>
</dbReference>